<comment type="caution">
    <text evidence="3">The sequence shown here is derived from an EMBL/GenBank/DDBJ whole genome shotgun (WGS) entry which is preliminary data.</text>
</comment>
<sequence>MPLFKGNGGKKRKRVWKPITSAGMAFANSLELERNNVSRSSLAAPDGSQSNLSITNEPRHQSTFEEFQQEPFHTTPEFNHENQNNNHLNHVNNSPKVHSDSQVQQLYQYFQSDNYKNKKMAEDKNWSEVYEEMFSSFKLCALKTSDWGDLEKWSTDWKEECQRTEK</sequence>
<keyword evidence="4" id="KW-1185">Reference proteome</keyword>
<reference evidence="3 4" key="1">
    <citation type="submission" date="2017-11" db="EMBL/GenBank/DDBJ databases">
        <title>De novo assembly and phasing of dikaryotic genomes from two isolates of Puccinia coronata f. sp. avenae, the causal agent of oat crown rust.</title>
        <authorList>
            <person name="Miller M.E."/>
            <person name="Zhang Y."/>
            <person name="Omidvar V."/>
            <person name="Sperschneider J."/>
            <person name="Schwessinger B."/>
            <person name="Raley C."/>
            <person name="Palmer J.M."/>
            <person name="Garnica D."/>
            <person name="Upadhyaya N."/>
            <person name="Rathjen J."/>
            <person name="Taylor J.M."/>
            <person name="Park R.F."/>
            <person name="Dodds P.N."/>
            <person name="Hirsch C.D."/>
            <person name="Kianian S.F."/>
            <person name="Figueroa M."/>
        </authorList>
    </citation>
    <scope>NUCLEOTIDE SEQUENCE [LARGE SCALE GENOMIC DNA]</scope>
    <source>
        <strain evidence="3">12NC29</strain>
    </source>
</reference>
<feature type="compositionally biased region" description="Polar residues" evidence="1">
    <location>
        <begin position="38"/>
        <end position="56"/>
    </location>
</feature>
<dbReference type="EMBL" id="PGCJ01000070">
    <property type="protein sequence ID" value="PLW52960.1"/>
    <property type="molecule type" value="Genomic_DNA"/>
</dbReference>
<evidence type="ECO:0000256" key="1">
    <source>
        <dbReference type="SAM" id="MobiDB-lite"/>
    </source>
</evidence>
<feature type="region of interest" description="Disordered" evidence="1">
    <location>
        <begin position="38"/>
        <end position="98"/>
    </location>
</feature>
<dbReference type="Proteomes" id="UP000235388">
    <property type="component" value="Unassembled WGS sequence"/>
</dbReference>
<dbReference type="EMBL" id="PGCJ01001123">
    <property type="protein sequence ID" value="PLW09100.1"/>
    <property type="molecule type" value="Genomic_DNA"/>
</dbReference>
<feature type="compositionally biased region" description="Low complexity" evidence="1">
    <location>
        <begin position="81"/>
        <end position="93"/>
    </location>
</feature>
<evidence type="ECO:0000313" key="3">
    <source>
        <dbReference type="EMBL" id="PLW52960.1"/>
    </source>
</evidence>
<name>A0A2N5VSL1_9BASI</name>
<dbReference type="OrthoDB" id="2518445at2759"/>
<dbReference type="AlphaFoldDB" id="A0A2N5VSL1"/>
<gene>
    <name evidence="3" type="ORF">PCANC_07520</name>
    <name evidence="2" type="ORF">PCANC_26686</name>
</gene>
<evidence type="ECO:0000313" key="2">
    <source>
        <dbReference type="EMBL" id="PLW09100.1"/>
    </source>
</evidence>
<dbReference type="PANTHER" id="PTHR33096">
    <property type="entry name" value="CXC2 DOMAIN-CONTAINING PROTEIN"/>
    <property type="match status" value="1"/>
</dbReference>
<organism evidence="3 4">
    <name type="scientific">Puccinia coronata f. sp. avenae</name>
    <dbReference type="NCBI Taxonomy" id="200324"/>
    <lineage>
        <taxon>Eukaryota</taxon>
        <taxon>Fungi</taxon>
        <taxon>Dikarya</taxon>
        <taxon>Basidiomycota</taxon>
        <taxon>Pucciniomycotina</taxon>
        <taxon>Pucciniomycetes</taxon>
        <taxon>Pucciniales</taxon>
        <taxon>Pucciniaceae</taxon>
        <taxon>Puccinia</taxon>
    </lineage>
</organism>
<proteinExistence type="predicted"/>
<evidence type="ECO:0000313" key="4">
    <source>
        <dbReference type="Proteomes" id="UP000235388"/>
    </source>
</evidence>
<dbReference type="PANTHER" id="PTHR33096:SF1">
    <property type="entry name" value="CXC1-LIKE CYSTEINE CLUSTER ASSOCIATED WITH KDZ TRANSPOSASES DOMAIN-CONTAINING PROTEIN"/>
    <property type="match status" value="1"/>
</dbReference>
<accession>A0A2N5VSL1</accession>
<protein>
    <submittedName>
        <fullName evidence="3">Uncharacterized protein</fullName>
    </submittedName>
</protein>